<dbReference type="FunFam" id="3.40.309.10:FF:000012">
    <property type="entry name" value="Betaine aldehyde dehydrogenase"/>
    <property type="match status" value="1"/>
</dbReference>
<feature type="coiled-coil region" evidence="5">
    <location>
        <begin position="66"/>
        <end position="93"/>
    </location>
</feature>
<dbReference type="InterPro" id="IPR016162">
    <property type="entry name" value="Ald_DH_N"/>
</dbReference>
<evidence type="ECO:0000256" key="3">
    <source>
        <dbReference type="PROSITE-ProRule" id="PRU10007"/>
    </source>
</evidence>
<dbReference type="Gene3D" id="3.40.309.10">
    <property type="entry name" value="Aldehyde Dehydrogenase, Chain A, domain 2"/>
    <property type="match status" value="1"/>
</dbReference>
<evidence type="ECO:0000256" key="5">
    <source>
        <dbReference type="SAM" id="Coils"/>
    </source>
</evidence>
<dbReference type="GO" id="GO:0016620">
    <property type="term" value="F:oxidoreductase activity, acting on the aldehyde or oxo group of donors, NAD or NADP as acceptor"/>
    <property type="evidence" value="ECO:0007669"/>
    <property type="project" value="InterPro"/>
</dbReference>
<evidence type="ECO:0000313" key="8">
    <source>
        <dbReference type="Proteomes" id="UP000274033"/>
    </source>
</evidence>
<dbReference type="Gene3D" id="3.40.605.10">
    <property type="entry name" value="Aldehyde Dehydrogenase, Chain A, domain 1"/>
    <property type="match status" value="1"/>
</dbReference>
<dbReference type="InterPro" id="IPR016163">
    <property type="entry name" value="Ald_DH_C"/>
</dbReference>
<evidence type="ECO:0000259" key="6">
    <source>
        <dbReference type="Pfam" id="PF00171"/>
    </source>
</evidence>
<organism evidence="7 8">
    <name type="scientific">Lysinibacillus composti</name>
    <dbReference type="NCBI Taxonomy" id="720633"/>
    <lineage>
        <taxon>Bacteria</taxon>
        <taxon>Bacillati</taxon>
        <taxon>Bacillota</taxon>
        <taxon>Bacilli</taxon>
        <taxon>Bacillales</taxon>
        <taxon>Bacillaceae</taxon>
        <taxon>Lysinibacillus</taxon>
    </lineage>
</organism>
<dbReference type="SUPFAM" id="SSF53720">
    <property type="entry name" value="ALDH-like"/>
    <property type="match status" value="1"/>
</dbReference>
<name>A0A3N9UK58_9BACI</name>
<dbReference type="InterPro" id="IPR016160">
    <property type="entry name" value="Ald_DH_CS_CYS"/>
</dbReference>
<dbReference type="InterPro" id="IPR016161">
    <property type="entry name" value="Ald_DH/histidinol_DH"/>
</dbReference>
<keyword evidence="2 4" id="KW-0560">Oxidoreductase</keyword>
<dbReference type="InterPro" id="IPR015590">
    <property type="entry name" value="Aldehyde_DH_dom"/>
</dbReference>
<accession>A0A3N9UK58</accession>
<dbReference type="OrthoDB" id="9762913at2"/>
<dbReference type="Proteomes" id="UP000274033">
    <property type="component" value="Unassembled WGS sequence"/>
</dbReference>
<dbReference type="FunFam" id="3.40.605.10:FF:000007">
    <property type="entry name" value="NAD/NADP-dependent betaine aldehyde dehydrogenase"/>
    <property type="match status" value="1"/>
</dbReference>
<keyword evidence="5" id="KW-0175">Coiled coil</keyword>
<dbReference type="CDD" id="cd07114">
    <property type="entry name" value="ALDH_DhaS"/>
    <property type="match status" value="1"/>
</dbReference>
<proteinExistence type="inferred from homology"/>
<dbReference type="RefSeq" id="WP_124762782.1">
    <property type="nucleotide sequence ID" value="NZ_JAFBDY010000002.1"/>
</dbReference>
<evidence type="ECO:0000313" key="7">
    <source>
        <dbReference type="EMBL" id="RQW75738.1"/>
    </source>
</evidence>
<dbReference type="InterPro" id="IPR029510">
    <property type="entry name" value="Ald_DH_CS_GLU"/>
</dbReference>
<keyword evidence="8" id="KW-1185">Reference proteome</keyword>
<feature type="domain" description="Aldehyde dehydrogenase" evidence="6">
    <location>
        <begin position="12"/>
        <end position="475"/>
    </location>
</feature>
<reference evidence="7 8" key="1">
    <citation type="journal article" date="2013" name="J. Microbiol.">
        <title>Lysinibacillus chungkukjangi sp. nov., isolated from Chungkukjang, Korean fermented soybean food.</title>
        <authorList>
            <person name="Kim S.J."/>
            <person name="Jang Y.H."/>
            <person name="Hamada M."/>
            <person name="Ahn J.H."/>
            <person name="Weon H.Y."/>
            <person name="Suzuki K."/>
            <person name="Whang K.S."/>
            <person name="Kwon S.W."/>
        </authorList>
    </citation>
    <scope>NUCLEOTIDE SEQUENCE [LARGE SCALE GENOMIC DNA]</scope>
    <source>
        <strain evidence="7 8">MCCC 1A12701</strain>
    </source>
</reference>
<dbReference type="Pfam" id="PF00171">
    <property type="entry name" value="Aldedh"/>
    <property type="match status" value="1"/>
</dbReference>
<gene>
    <name evidence="7" type="ORF">EBB45_03735</name>
</gene>
<feature type="active site" evidence="3">
    <location>
        <position position="248"/>
    </location>
</feature>
<comment type="similarity">
    <text evidence="1 4">Belongs to the aldehyde dehydrogenase family.</text>
</comment>
<evidence type="ECO:0000256" key="4">
    <source>
        <dbReference type="RuleBase" id="RU003345"/>
    </source>
</evidence>
<protein>
    <submittedName>
        <fullName evidence="7">Aldehyde dehydrogenase</fullName>
    </submittedName>
</protein>
<dbReference type="PROSITE" id="PS00687">
    <property type="entry name" value="ALDEHYDE_DEHYDR_GLU"/>
    <property type="match status" value="1"/>
</dbReference>
<dbReference type="EMBL" id="RRCT01000002">
    <property type="protein sequence ID" value="RQW75738.1"/>
    <property type="molecule type" value="Genomic_DNA"/>
</dbReference>
<dbReference type="AlphaFoldDB" id="A0A3N9UK58"/>
<comment type="caution">
    <text evidence="7">The sequence shown here is derived from an EMBL/GenBank/DDBJ whole genome shotgun (WGS) entry which is preliminary data.</text>
</comment>
<dbReference type="PROSITE" id="PS00070">
    <property type="entry name" value="ALDEHYDE_DEHYDR_CYS"/>
    <property type="match status" value="1"/>
</dbReference>
<evidence type="ECO:0000256" key="1">
    <source>
        <dbReference type="ARBA" id="ARBA00009986"/>
    </source>
</evidence>
<sequence>MRDYQMFINGQWCNSSKGTTFASLNPYTQQPWALIPQAAIEDVEWAVQSATNAFYATWRDYNGTERAKLMNNLADLLEENANLLAEIETTDNGKVIRETKNQVYFAARGYRFFAGAANKIYGEVIPLDDPDLFDYTIRTPLGVSLLIISWNSPLSLIANKLAPALAAGNTVIIKPSEHASASTLEFAKLVEKAGFPPGVINVVTGDGEVGKYLTEHPGIKKISFTGGAETGKRIAETAARNLVPVTLELGGKSPNIVFEDAELSKAVIGAVAGIFAATGQTCIAGSRLLVQRSIYQEFVEKVVEKTKSIRLGNPLNPETEMGPVANKQQFDKILGMIEKAKAEGAQVITGGYSPQSEELQNGYFLNPTIFSDVQNDMEIACEEVFGPVLSIIPFEDLEEAIQIANDTKYGLAAGIWTTDFKKIHYLTRKLEAGTVWVNTYRTAAPNAPFGGIKNSGYGKERSLEAIKEFTYVKNVMMNFSDEERDPFSIKV</sequence>
<evidence type="ECO:0000256" key="2">
    <source>
        <dbReference type="ARBA" id="ARBA00023002"/>
    </source>
</evidence>
<dbReference type="PANTHER" id="PTHR11699">
    <property type="entry name" value="ALDEHYDE DEHYDROGENASE-RELATED"/>
    <property type="match status" value="1"/>
</dbReference>